<feature type="domain" description="Ig-like" evidence="7">
    <location>
        <begin position="765"/>
        <end position="863"/>
    </location>
</feature>
<feature type="domain" description="Ig-like" evidence="7">
    <location>
        <begin position="648"/>
        <end position="750"/>
    </location>
</feature>
<name>K1QG34_MAGGI</name>
<proteinExistence type="predicted"/>
<evidence type="ECO:0000259" key="7">
    <source>
        <dbReference type="PROSITE" id="PS50835"/>
    </source>
</evidence>
<evidence type="ECO:0000256" key="2">
    <source>
        <dbReference type="ARBA" id="ARBA00022692"/>
    </source>
</evidence>
<evidence type="ECO:0000313" key="8">
    <source>
        <dbReference type="EMBL" id="EKC20506.1"/>
    </source>
</evidence>
<evidence type="ECO:0000256" key="5">
    <source>
        <dbReference type="ARBA" id="ARBA00023136"/>
    </source>
</evidence>
<reference evidence="8" key="1">
    <citation type="journal article" date="2012" name="Nature">
        <title>The oyster genome reveals stress adaptation and complexity of shell formation.</title>
        <authorList>
            <person name="Zhang G."/>
            <person name="Fang X."/>
            <person name="Guo X."/>
            <person name="Li L."/>
            <person name="Luo R."/>
            <person name="Xu F."/>
            <person name="Yang P."/>
            <person name="Zhang L."/>
            <person name="Wang X."/>
            <person name="Qi H."/>
            <person name="Xiong Z."/>
            <person name="Que H."/>
            <person name="Xie Y."/>
            <person name="Holland P.W."/>
            <person name="Paps J."/>
            <person name="Zhu Y."/>
            <person name="Wu F."/>
            <person name="Chen Y."/>
            <person name="Wang J."/>
            <person name="Peng C."/>
            <person name="Meng J."/>
            <person name="Yang L."/>
            <person name="Liu J."/>
            <person name="Wen B."/>
            <person name="Zhang N."/>
            <person name="Huang Z."/>
            <person name="Zhu Q."/>
            <person name="Feng Y."/>
            <person name="Mount A."/>
            <person name="Hedgecock D."/>
            <person name="Xu Z."/>
            <person name="Liu Y."/>
            <person name="Domazet-Loso T."/>
            <person name="Du Y."/>
            <person name="Sun X."/>
            <person name="Zhang S."/>
            <person name="Liu B."/>
            <person name="Cheng P."/>
            <person name="Jiang X."/>
            <person name="Li J."/>
            <person name="Fan D."/>
            <person name="Wang W."/>
            <person name="Fu W."/>
            <person name="Wang T."/>
            <person name="Wang B."/>
            <person name="Zhang J."/>
            <person name="Peng Z."/>
            <person name="Li Y."/>
            <person name="Li N."/>
            <person name="Wang J."/>
            <person name="Chen M."/>
            <person name="He Y."/>
            <person name="Tan F."/>
            <person name="Song X."/>
            <person name="Zheng Q."/>
            <person name="Huang R."/>
            <person name="Yang H."/>
            <person name="Du X."/>
            <person name="Chen L."/>
            <person name="Yang M."/>
            <person name="Gaffney P.M."/>
            <person name="Wang S."/>
            <person name="Luo L."/>
            <person name="She Z."/>
            <person name="Ming Y."/>
            <person name="Huang W."/>
            <person name="Zhang S."/>
            <person name="Huang B."/>
            <person name="Zhang Y."/>
            <person name="Qu T."/>
            <person name="Ni P."/>
            <person name="Miao G."/>
            <person name="Wang J."/>
            <person name="Wang Q."/>
            <person name="Steinberg C.E."/>
            <person name="Wang H."/>
            <person name="Li N."/>
            <person name="Qian L."/>
            <person name="Zhang G."/>
            <person name="Li Y."/>
            <person name="Yang H."/>
            <person name="Liu X."/>
            <person name="Wang J."/>
            <person name="Yin Y."/>
            <person name="Wang J."/>
        </authorList>
    </citation>
    <scope>NUCLEOTIDE SEQUENCE [LARGE SCALE GENOMIC DNA]</scope>
    <source>
        <strain evidence="8">05x7-T-G4-1.051#20</strain>
    </source>
</reference>
<dbReference type="PROSITE" id="PS50835">
    <property type="entry name" value="IG_LIKE"/>
    <property type="match status" value="9"/>
</dbReference>
<feature type="domain" description="Ig-like" evidence="7">
    <location>
        <begin position="869"/>
        <end position="966"/>
    </location>
</feature>
<dbReference type="InterPro" id="IPR050958">
    <property type="entry name" value="Cell_Adh-Cytoskel_Orgn"/>
</dbReference>
<dbReference type="Pfam" id="PF13927">
    <property type="entry name" value="Ig_3"/>
    <property type="match status" value="5"/>
</dbReference>
<dbReference type="InterPro" id="IPR036179">
    <property type="entry name" value="Ig-like_dom_sf"/>
</dbReference>
<dbReference type="SMART" id="SM00406">
    <property type="entry name" value="IGv"/>
    <property type="match status" value="6"/>
</dbReference>
<evidence type="ECO:0000256" key="6">
    <source>
        <dbReference type="ARBA" id="ARBA00023157"/>
    </source>
</evidence>
<organism evidence="8">
    <name type="scientific">Magallana gigas</name>
    <name type="common">Pacific oyster</name>
    <name type="synonym">Crassostrea gigas</name>
    <dbReference type="NCBI Taxonomy" id="29159"/>
    <lineage>
        <taxon>Eukaryota</taxon>
        <taxon>Metazoa</taxon>
        <taxon>Spiralia</taxon>
        <taxon>Lophotrochozoa</taxon>
        <taxon>Mollusca</taxon>
        <taxon>Bivalvia</taxon>
        <taxon>Autobranchia</taxon>
        <taxon>Pteriomorphia</taxon>
        <taxon>Ostreida</taxon>
        <taxon>Ostreoidea</taxon>
        <taxon>Ostreidae</taxon>
        <taxon>Magallana</taxon>
    </lineage>
</organism>
<evidence type="ECO:0000256" key="4">
    <source>
        <dbReference type="ARBA" id="ARBA00022989"/>
    </source>
</evidence>
<comment type="subcellular location">
    <subcellularLocation>
        <location evidence="1">Membrane</location>
        <topology evidence="1">Single-pass membrane protein</topology>
    </subcellularLocation>
</comment>
<dbReference type="InterPro" id="IPR013098">
    <property type="entry name" value="Ig_I-set"/>
</dbReference>
<keyword evidence="3" id="KW-0732">Signal</keyword>
<feature type="domain" description="Ig-like" evidence="7">
    <location>
        <begin position="549"/>
        <end position="646"/>
    </location>
</feature>
<dbReference type="InterPro" id="IPR003599">
    <property type="entry name" value="Ig_sub"/>
</dbReference>
<dbReference type="InParanoid" id="K1QG34"/>
<dbReference type="SUPFAM" id="SSF48726">
    <property type="entry name" value="Immunoglobulin"/>
    <property type="match status" value="9"/>
</dbReference>
<dbReference type="InterPro" id="IPR013783">
    <property type="entry name" value="Ig-like_fold"/>
</dbReference>
<dbReference type="PANTHER" id="PTHR45080:SF8">
    <property type="entry name" value="IG-LIKE DOMAIN-CONTAINING PROTEIN"/>
    <property type="match status" value="1"/>
</dbReference>
<dbReference type="PANTHER" id="PTHR45080">
    <property type="entry name" value="CONTACTIN 5"/>
    <property type="match status" value="1"/>
</dbReference>
<gene>
    <name evidence="8" type="ORF">CGI_10005902</name>
</gene>
<dbReference type="HOGENOM" id="CLU_255526_0_0_1"/>
<dbReference type="InterPro" id="IPR013151">
    <property type="entry name" value="Immunoglobulin_dom"/>
</dbReference>
<dbReference type="GO" id="GO:0008046">
    <property type="term" value="F:axon guidance receptor activity"/>
    <property type="evidence" value="ECO:0007669"/>
    <property type="project" value="TreeGrafter"/>
</dbReference>
<dbReference type="InterPro" id="IPR013162">
    <property type="entry name" value="CD80_C2-set"/>
</dbReference>
<dbReference type="InterPro" id="IPR007110">
    <property type="entry name" value="Ig-like_dom"/>
</dbReference>
<dbReference type="Pfam" id="PF00047">
    <property type="entry name" value="ig"/>
    <property type="match status" value="2"/>
</dbReference>
<dbReference type="Pfam" id="PF07679">
    <property type="entry name" value="I-set"/>
    <property type="match status" value="1"/>
</dbReference>
<keyword evidence="6" id="KW-1015">Disulfide bond</keyword>
<dbReference type="Gene3D" id="2.60.40.10">
    <property type="entry name" value="Immunoglobulins"/>
    <property type="match status" value="9"/>
</dbReference>
<dbReference type="GO" id="GO:0050808">
    <property type="term" value="P:synapse organization"/>
    <property type="evidence" value="ECO:0007669"/>
    <property type="project" value="TreeGrafter"/>
</dbReference>
<keyword evidence="4" id="KW-1133">Transmembrane helix</keyword>
<feature type="domain" description="Ig-like" evidence="7">
    <location>
        <begin position="436"/>
        <end position="536"/>
    </location>
</feature>
<dbReference type="GO" id="GO:0043025">
    <property type="term" value="C:neuronal cell body"/>
    <property type="evidence" value="ECO:0007669"/>
    <property type="project" value="TreeGrafter"/>
</dbReference>
<dbReference type="GO" id="GO:0007156">
    <property type="term" value="P:homophilic cell adhesion via plasma membrane adhesion molecules"/>
    <property type="evidence" value="ECO:0007669"/>
    <property type="project" value="TreeGrafter"/>
</dbReference>
<dbReference type="EMBL" id="JH818103">
    <property type="protein sequence ID" value="EKC20506.1"/>
    <property type="molecule type" value="Genomic_DNA"/>
</dbReference>
<dbReference type="GO" id="GO:0005886">
    <property type="term" value="C:plasma membrane"/>
    <property type="evidence" value="ECO:0007669"/>
    <property type="project" value="TreeGrafter"/>
</dbReference>
<dbReference type="FunCoup" id="K1QG34">
    <property type="interactions" value="56"/>
</dbReference>
<feature type="domain" description="Ig-like" evidence="7">
    <location>
        <begin position="1171"/>
        <end position="1264"/>
    </location>
</feature>
<dbReference type="InterPro" id="IPR003598">
    <property type="entry name" value="Ig_sub2"/>
</dbReference>
<keyword evidence="2" id="KW-0812">Transmembrane</keyword>
<accession>K1QG34</accession>
<dbReference type="SMART" id="SM00408">
    <property type="entry name" value="IGc2"/>
    <property type="match status" value="8"/>
</dbReference>
<protein>
    <submittedName>
        <fullName evidence="8">Titin</fullName>
    </submittedName>
</protein>
<keyword evidence="5" id="KW-0472">Membrane</keyword>
<feature type="domain" description="Ig-like" evidence="7">
    <location>
        <begin position="1060"/>
        <end position="1165"/>
    </location>
</feature>
<feature type="domain" description="Ig-like" evidence="7">
    <location>
        <begin position="1278"/>
        <end position="1372"/>
    </location>
</feature>
<evidence type="ECO:0000256" key="3">
    <source>
        <dbReference type="ARBA" id="ARBA00022729"/>
    </source>
</evidence>
<dbReference type="GO" id="GO:0030424">
    <property type="term" value="C:axon"/>
    <property type="evidence" value="ECO:0007669"/>
    <property type="project" value="TreeGrafter"/>
</dbReference>
<feature type="domain" description="Ig-like" evidence="7">
    <location>
        <begin position="970"/>
        <end position="1051"/>
    </location>
</feature>
<dbReference type="SMART" id="SM00409">
    <property type="entry name" value="IG"/>
    <property type="match status" value="8"/>
</dbReference>
<dbReference type="InterPro" id="IPR013106">
    <property type="entry name" value="Ig_V-set"/>
</dbReference>
<evidence type="ECO:0000256" key="1">
    <source>
        <dbReference type="ARBA" id="ARBA00004167"/>
    </source>
</evidence>
<dbReference type="Pfam" id="PF08205">
    <property type="entry name" value="C2-set_2"/>
    <property type="match status" value="1"/>
</dbReference>
<sequence>MNGEEYLRSIEARLARMEEMANAFHDYQTDNFRRELEDKQLTASIAKTTACSNKSQGDRSTENDEIAKLQKIYDPDRETELADIFRYREYSEDLDTIEEIVPRYYDVEDTCSKEFASKCKHKTEYLNWLRHQPLYIQKTDRNDDDQAENNEKFAVEFKTGAEYLQWLELQLPYAEPFLPKDETHYYFFRKWRKDDLKYYSEMEYFNEVENEDDEDEIEEDNFDLNFSQFEPTNGETKPEFVSGRQLVEWLGRRLEYIEPFAPNDAVHFYFKRTWSREKFVATVDTLEEMENEDDEEVLETEVSHQNVIQLLIEPTNEETKPEFDSGRQLMEWLGKRLEYIEERETVEETNEEEVHVARAPHIEPYPSSTELVDPGSSPNGNGDGVFTVGSTTATYNNYTFQVSRSDNAVSYICKVNSSLLTSELTRSLRIEVYALPGNPNLAGDYEKNEGETVTLSCSAIGGNPLPSVQWYKNQQLVDPGSSSSGNGDGIYTVGSSTVTYNNYTFTVSRSDNLVSYICKVQNSLMASPLERAWTISIYVPSEQPFISGPDPAITTALNSGSTYKYICTAQNGRPAPNLRWKLGTSLSSAVEFHQGITENTTTNADSTLSKSSTLSWVPIVDDNGKNLYCQTDQTTAGAGAIQKSTSVPIVVQQIPILQIGSSSYTAQVGSSVTLSCRVISATPAITDLFWRRQVNGVYTRITIDNNRFFGGSTSNANLTISNVALSDQTSYQCSATNSAGTGNSGATTLSVSGSLSVRNKRQTSSSITIILDSTYYAVQVGQSVTLQCTVIAVPFQTSITWQVTRNGQTESINVLGNPQKFGGSNVTYPSLIIRTAELSDSGSYTCSAANSATSKSSDPIALDITGSAPLVQIDQDKYPSTSGNTVTLVCDVYSSLTVSEVYWQRAVGGQFTRIDVSGTPEKYGGVTVSSPSLVVKSVTTGDAGEYRCVAVNIAGTGQDTTILEVQGNVPSVVIGSGSAVVYGGQVTISCSISSNPSAQSMSWQKTLGGVTTTLDIGINPRYQGGTLSNPSLTISNVNLDDKGDYRCLATNIVGTGQSGPAVIDVTGGVPTVTTGSGSTVYVGDNATVTCIVSGTPAATSVSWQRTINSVTTTVNLNDFSKYSGGTLATPSLSIFNVSKEDEGSYSCQATNVIGTGQSVTSAFLSVIGSAPVTIIGPDISVTVGDQATISCSVTGYPLSTAISWQRIANGVRSNVDTSQARFSGGTVANPSLTINPVEGSDEGDYQCSATNYLGTSQSGTAFLDVMGTDCILSLTGIPSVQIPSSSYTVAYSSQIRLQCVVNSIPPATSIGWIKTQQGVTTTINVSLSKYSGGTISDPSLRIYDADLSDEGSYVCSATNIVGTGTSQEMSLSVVVCKYAVFY</sequence>
<dbReference type="CDD" id="cd00096">
    <property type="entry name" value="Ig"/>
    <property type="match status" value="3"/>
</dbReference>